<evidence type="ECO:0000256" key="6">
    <source>
        <dbReference type="ARBA" id="ARBA00023136"/>
    </source>
</evidence>
<comment type="subcellular location">
    <subcellularLocation>
        <location evidence="1">Golgi apparatus membrane</location>
        <topology evidence="1">Single-pass type II membrane protein</topology>
    </subcellularLocation>
</comment>
<dbReference type="GO" id="GO:0000136">
    <property type="term" value="C:mannan polymerase complex"/>
    <property type="evidence" value="ECO:0007669"/>
    <property type="project" value="TreeGrafter"/>
</dbReference>
<dbReference type="GO" id="GO:0000009">
    <property type="term" value="F:alpha-1,6-mannosyltransferase activity"/>
    <property type="evidence" value="ECO:0007669"/>
    <property type="project" value="TreeGrafter"/>
</dbReference>
<keyword evidence="6" id="KW-0472">Membrane</keyword>
<feature type="region of interest" description="Disordered" evidence="9">
    <location>
        <begin position="1"/>
        <end position="50"/>
    </location>
</feature>
<evidence type="ECO:0008006" key="12">
    <source>
        <dbReference type="Google" id="ProtNLM"/>
    </source>
</evidence>
<dbReference type="Gene3D" id="3.90.550.10">
    <property type="entry name" value="Spore Coat Polysaccharide Biosynthesis Protein SpsA, Chain A"/>
    <property type="match status" value="1"/>
</dbReference>
<proteinExistence type="inferred from homology"/>
<evidence type="ECO:0000256" key="5">
    <source>
        <dbReference type="ARBA" id="ARBA00023034"/>
    </source>
</evidence>
<evidence type="ECO:0000256" key="7">
    <source>
        <dbReference type="ARBA" id="ARBA00037964"/>
    </source>
</evidence>
<keyword evidence="2" id="KW-0812">Transmembrane</keyword>
<accession>A0A5M9N3M1</accession>
<dbReference type="VEuPathDB" id="FungiDB:EYZ11_006056"/>
<evidence type="ECO:0000313" key="11">
    <source>
        <dbReference type="Proteomes" id="UP000324241"/>
    </source>
</evidence>
<dbReference type="EMBL" id="QUQM01000003">
    <property type="protein sequence ID" value="KAA8649157.1"/>
    <property type="molecule type" value="Genomic_DNA"/>
</dbReference>
<gene>
    <name evidence="10" type="ORF">ATNIH1004_005052</name>
</gene>
<evidence type="ECO:0000256" key="2">
    <source>
        <dbReference type="ARBA" id="ARBA00022692"/>
    </source>
</evidence>
<sequence>MFEDMSPITEVSQRCSLPGVRSISNTPAAAEMTEDRRLPPLPRVEPLPRGPFNPFNSTVLAHGPPSSHDALPVKTSSWTGTEHIVTPPSPANSADSSWTESLQQHSHRNFEFPQELTPADLLSLIAPRQINRKPPLQQLCGRKRKGSLISDSDDQREKHRIAEGNRRKNLSLLHRELDARIHDFFLERAGWNPAKSLPESKEHIVQGAIYLIDFMLLVIVHLIRQENEMPRQLSEKLQPQIRCMQLQQLVSNLQEQNQTAQQQIKTLKQENQMLEERNQALEIQLKSYEHMFRSPKTEHSTPQALAPLPDHRPRHMLPGLRVFCDEITATSVDASRSEPLTASSSQSFPPLISHTPPMTGPSSPIFPQAYSVVPSRRQSISSRFIAILNQSRSPSLRQTTVAPFSSPARLVPRRPYRQPTSLPRSPPVIGVDCFSPIENHSIASDFYPTSTSLAREDASPQRWRDVEVSQGEIASMEGNSIPGDEDSLSRLGRSHGFDDSLLAWNYFYCYGPPKSPMEMSLNEMVEWHGHVQAPVLLNHHEPYVVNSTTINQVELDPIASTPQAAKNGERVLILTPLRDAAAYLEKYFELLYKLSYPHNLIDLGFLVGDCKDNTLEILMSELKRIQEEQGDKVAFHSVTIVKKNFGAGIDMSVEDRHSFAAQGPRRKAIGRARNYLLYSTLKPEHSWVYWRDVDITDSPETIIEDFVAHDRDILVPNIWFHRYKDGVDIEGRFDYNSWVESDKGRRLRQTLDPDTVLAEGYKEYDTGREYLVGMGDWRKNKDVEVELDGIGGVNIVVKADVHRSGINFPSYAFENQAETEGFARMAKRAGYQVYGLPNYVVWHIDTDEKPGNLGGRKAY</sequence>
<dbReference type="RefSeq" id="XP_033428518.1">
    <property type="nucleotide sequence ID" value="XM_033569712.1"/>
</dbReference>
<evidence type="ECO:0000256" key="9">
    <source>
        <dbReference type="SAM" id="MobiDB-lite"/>
    </source>
</evidence>
<reference evidence="10 11" key="1">
    <citation type="submission" date="2019-08" db="EMBL/GenBank/DDBJ databases">
        <title>The genome sequence of a newly discovered highly antifungal drug resistant Aspergillus species, Aspergillus tanneri NIH 1004.</title>
        <authorList>
            <person name="Mounaud S."/>
            <person name="Singh I."/>
            <person name="Joardar V."/>
            <person name="Pakala S."/>
            <person name="Pakala S."/>
            <person name="Venepally P."/>
            <person name="Chung J.K."/>
            <person name="Losada L."/>
            <person name="Nierman W.C."/>
        </authorList>
    </citation>
    <scope>NUCLEOTIDE SEQUENCE [LARGE SCALE GENOMIC DNA]</scope>
    <source>
        <strain evidence="10 11">NIH1004</strain>
    </source>
</reference>
<dbReference type="AlphaFoldDB" id="A0A5M9N3M1"/>
<dbReference type="VEuPathDB" id="FungiDB:EYZ11_006068"/>
<dbReference type="PANTHER" id="PTHR43083">
    <property type="entry name" value="MANNAN POLYMERASE II"/>
    <property type="match status" value="1"/>
</dbReference>
<evidence type="ECO:0000256" key="8">
    <source>
        <dbReference type="SAM" id="Coils"/>
    </source>
</evidence>
<dbReference type="GO" id="GO:0000032">
    <property type="term" value="P:cell wall mannoprotein biosynthetic process"/>
    <property type="evidence" value="ECO:0007669"/>
    <property type="project" value="TreeGrafter"/>
</dbReference>
<dbReference type="InterPro" id="IPR029044">
    <property type="entry name" value="Nucleotide-diphossugar_trans"/>
</dbReference>
<evidence type="ECO:0000256" key="4">
    <source>
        <dbReference type="ARBA" id="ARBA00022989"/>
    </source>
</evidence>
<dbReference type="GO" id="GO:0006487">
    <property type="term" value="P:protein N-linked glycosylation"/>
    <property type="evidence" value="ECO:0007669"/>
    <property type="project" value="TreeGrafter"/>
</dbReference>
<evidence type="ECO:0000256" key="1">
    <source>
        <dbReference type="ARBA" id="ARBA00004323"/>
    </source>
</evidence>
<dbReference type="Proteomes" id="UP000324241">
    <property type="component" value="Unassembled WGS sequence"/>
</dbReference>
<protein>
    <recommendedName>
        <fullName evidence="12">Mannan polymerase II complex anp1 subunit</fullName>
    </recommendedName>
</protein>
<comment type="similarity">
    <text evidence="7">Belongs to the ANP1/MMN9/VAN1 family.</text>
</comment>
<evidence type="ECO:0000313" key="10">
    <source>
        <dbReference type="EMBL" id="KAA8649157.1"/>
    </source>
</evidence>
<feature type="compositionally biased region" description="Pro residues" evidence="9">
    <location>
        <begin position="39"/>
        <end position="50"/>
    </location>
</feature>
<dbReference type="Pfam" id="PF03452">
    <property type="entry name" value="Anp1"/>
    <property type="match status" value="1"/>
</dbReference>
<dbReference type="SUPFAM" id="SSF75704">
    <property type="entry name" value="Mitotic arrest deficient-like 1, Mad1"/>
    <property type="match status" value="1"/>
</dbReference>
<dbReference type="SUPFAM" id="SSF53448">
    <property type="entry name" value="Nucleotide-diphospho-sugar transferases"/>
    <property type="match status" value="1"/>
</dbReference>
<keyword evidence="8" id="KW-0175">Coiled coil</keyword>
<dbReference type="PANTHER" id="PTHR43083:SF4">
    <property type="entry name" value="N-GLYCOSYL-TRANSFERASE (AFU_ORTHOLOGUE AFUA_4G06870)"/>
    <property type="match status" value="1"/>
</dbReference>
<dbReference type="GeneID" id="54327754"/>
<dbReference type="FunFam" id="3.90.550.10:FF:000017">
    <property type="entry name" value="Mannan polymerase II complex ANP1 subunit"/>
    <property type="match status" value="1"/>
</dbReference>
<keyword evidence="3" id="KW-0735">Signal-anchor</keyword>
<keyword evidence="5" id="KW-0333">Golgi apparatus</keyword>
<name>A0A5M9N3M1_9EURO</name>
<organism evidence="10 11">
    <name type="scientific">Aspergillus tanneri</name>
    <dbReference type="NCBI Taxonomy" id="1220188"/>
    <lineage>
        <taxon>Eukaryota</taxon>
        <taxon>Fungi</taxon>
        <taxon>Dikarya</taxon>
        <taxon>Ascomycota</taxon>
        <taxon>Pezizomycotina</taxon>
        <taxon>Eurotiomycetes</taxon>
        <taxon>Eurotiomycetidae</taxon>
        <taxon>Eurotiales</taxon>
        <taxon>Aspergillaceae</taxon>
        <taxon>Aspergillus</taxon>
        <taxon>Aspergillus subgen. Circumdati</taxon>
    </lineage>
</organism>
<evidence type="ECO:0000256" key="3">
    <source>
        <dbReference type="ARBA" id="ARBA00022968"/>
    </source>
</evidence>
<dbReference type="InterPro" id="IPR052086">
    <property type="entry name" value="Mannan_Polymerase_Subunit"/>
</dbReference>
<keyword evidence="4" id="KW-1133">Transmembrane helix</keyword>
<comment type="caution">
    <text evidence="10">The sequence shown here is derived from an EMBL/GenBank/DDBJ whole genome shotgun (WGS) entry which is preliminary data.</text>
</comment>
<feature type="coiled-coil region" evidence="8">
    <location>
        <begin position="243"/>
        <end position="291"/>
    </location>
</feature>
<dbReference type="OrthoDB" id="204164at2759"/>